<dbReference type="InterPro" id="IPR001387">
    <property type="entry name" value="Cro/C1-type_HTH"/>
</dbReference>
<evidence type="ECO:0000313" key="5">
    <source>
        <dbReference type="EMBL" id="RJG53172.1"/>
    </source>
</evidence>
<name>A0A418YPC4_9SPHN</name>
<organism evidence="5 6">
    <name type="scientific">Sphingobium terrigena</name>
    <dbReference type="NCBI Taxonomy" id="2304063"/>
    <lineage>
        <taxon>Bacteria</taxon>
        <taxon>Pseudomonadati</taxon>
        <taxon>Pseudomonadota</taxon>
        <taxon>Alphaproteobacteria</taxon>
        <taxon>Sphingomonadales</taxon>
        <taxon>Sphingomonadaceae</taxon>
        <taxon>Sphingobium</taxon>
    </lineage>
</organism>
<dbReference type="CDD" id="cd00093">
    <property type="entry name" value="HTH_XRE"/>
    <property type="match status" value="1"/>
</dbReference>
<dbReference type="RefSeq" id="WP_119748605.1">
    <property type="nucleotide sequence ID" value="NZ_QVRA01000018.1"/>
</dbReference>
<sequence length="114" mass="12831">MDLHKRFGNLVRAHRLRLGMKQAELAEAAGLSPNMIGKVERGEAALRFPNIEQIARALEVDPAELFAIDPGSKHYQRPDLFDLTAELSGLSDVELKWASEMLALTLRMFRSNTR</sequence>
<keyword evidence="3" id="KW-0804">Transcription</keyword>
<protein>
    <submittedName>
        <fullName evidence="5">XRE family transcriptional regulator</fullName>
    </submittedName>
</protein>
<dbReference type="EMBL" id="QVRA01000018">
    <property type="protein sequence ID" value="RJG53172.1"/>
    <property type="molecule type" value="Genomic_DNA"/>
</dbReference>
<dbReference type="PROSITE" id="PS50943">
    <property type="entry name" value="HTH_CROC1"/>
    <property type="match status" value="1"/>
</dbReference>
<reference evidence="5 6" key="1">
    <citation type="submission" date="2018-08" db="EMBL/GenBank/DDBJ databases">
        <title>Sphingobium sp. EO9.</title>
        <authorList>
            <person name="Park Y."/>
            <person name="Kim K.H."/>
            <person name="Jeon C.O."/>
        </authorList>
    </citation>
    <scope>NUCLEOTIDE SEQUENCE [LARGE SCALE GENOMIC DNA]</scope>
    <source>
        <strain evidence="5 6">EO9</strain>
    </source>
</reference>
<keyword evidence="6" id="KW-1185">Reference proteome</keyword>
<dbReference type="PANTHER" id="PTHR46797:SF23">
    <property type="entry name" value="HTH-TYPE TRANSCRIPTIONAL REGULATOR SUTR"/>
    <property type="match status" value="1"/>
</dbReference>
<feature type="domain" description="HTH cro/C1-type" evidence="4">
    <location>
        <begin position="11"/>
        <end position="65"/>
    </location>
</feature>
<dbReference type="AlphaFoldDB" id="A0A418YPC4"/>
<dbReference type="GO" id="GO:0003700">
    <property type="term" value="F:DNA-binding transcription factor activity"/>
    <property type="evidence" value="ECO:0007669"/>
    <property type="project" value="TreeGrafter"/>
</dbReference>
<dbReference type="InterPro" id="IPR010982">
    <property type="entry name" value="Lambda_DNA-bd_dom_sf"/>
</dbReference>
<evidence type="ECO:0000256" key="2">
    <source>
        <dbReference type="ARBA" id="ARBA00023125"/>
    </source>
</evidence>
<accession>A0A418YPC4</accession>
<gene>
    <name evidence="5" type="ORF">D0Z70_17280</name>
</gene>
<dbReference type="SUPFAM" id="SSF47413">
    <property type="entry name" value="lambda repressor-like DNA-binding domains"/>
    <property type="match status" value="1"/>
</dbReference>
<dbReference type="InterPro" id="IPR050807">
    <property type="entry name" value="TransReg_Diox_bact_type"/>
</dbReference>
<keyword evidence="1" id="KW-0805">Transcription regulation</keyword>
<evidence type="ECO:0000259" key="4">
    <source>
        <dbReference type="PROSITE" id="PS50943"/>
    </source>
</evidence>
<keyword evidence="2" id="KW-0238">DNA-binding</keyword>
<comment type="caution">
    <text evidence="5">The sequence shown here is derived from an EMBL/GenBank/DDBJ whole genome shotgun (WGS) entry which is preliminary data.</text>
</comment>
<evidence type="ECO:0000256" key="3">
    <source>
        <dbReference type="ARBA" id="ARBA00023163"/>
    </source>
</evidence>
<evidence type="ECO:0000313" key="6">
    <source>
        <dbReference type="Proteomes" id="UP000283469"/>
    </source>
</evidence>
<dbReference type="Gene3D" id="1.10.260.40">
    <property type="entry name" value="lambda repressor-like DNA-binding domains"/>
    <property type="match status" value="1"/>
</dbReference>
<dbReference type="GO" id="GO:0003677">
    <property type="term" value="F:DNA binding"/>
    <property type="evidence" value="ECO:0007669"/>
    <property type="project" value="UniProtKB-KW"/>
</dbReference>
<evidence type="ECO:0000256" key="1">
    <source>
        <dbReference type="ARBA" id="ARBA00023015"/>
    </source>
</evidence>
<dbReference type="Pfam" id="PF01381">
    <property type="entry name" value="HTH_3"/>
    <property type="match status" value="1"/>
</dbReference>
<dbReference type="GO" id="GO:0005829">
    <property type="term" value="C:cytosol"/>
    <property type="evidence" value="ECO:0007669"/>
    <property type="project" value="TreeGrafter"/>
</dbReference>
<proteinExistence type="predicted"/>
<dbReference type="Proteomes" id="UP000283469">
    <property type="component" value="Unassembled WGS sequence"/>
</dbReference>
<dbReference type="SMART" id="SM00530">
    <property type="entry name" value="HTH_XRE"/>
    <property type="match status" value="1"/>
</dbReference>
<dbReference type="PANTHER" id="PTHR46797">
    <property type="entry name" value="HTH-TYPE TRANSCRIPTIONAL REGULATOR"/>
    <property type="match status" value="1"/>
</dbReference>
<dbReference type="OrthoDB" id="9815697at2"/>